<keyword evidence="3" id="KW-1185">Reference proteome</keyword>
<sequence>MASSSRKRKEKDHVPQEEAEKRHWEEQYEMWLKSPHFDEWTLAREKWPYSFRWRIRTIEEVRATYRNRAKVWDGWFRMPPQLKNPRSKSSQYKQCEPISSCAI</sequence>
<feature type="compositionally biased region" description="Basic residues" evidence="1">
    <location>
        <begin position="1"/>
        <end position="10"/>
    </location>
</feature>
<dbReference type="EMBL" id="JBJQOH010000008">
    <property type="protein sequence ID" value="KAL3676702.1"/>
    <property type="molecule type" value="Genomic_DNA"/>
</dbReference>
<accession>A0ABD3GEV0</accession>
<feature type="compositionally biased region" description="Basic and acidic residues" evidence="1">
    <location>
        <begin position="11"/>
        <end position="22"/>
    </location>
</feature>
<dbReference type="AlphaFoldDB" id="A0ABD3GEV0"/>
<evidence type="ECO:0000256" key="1">
    <source>
        <dbReference type="SAM" id="MobiDB-lite"/>
    </source>
</evidence>
<proteinExistence type="predicted"/>
<dbReference type="Proteomes" id="UP001633002">
    <property type="component" value="Unassembled WGS sequence"/>
</dbReference>
<name>A0ABD3GEV0_9MARC</name>
<organism evidence="2 3">
    <name type="scientific">Riccia sorocarpa</name>
    <dbReference type="NCBI Taxonomy" id="122646"/>
    <lineage>
        <taxon>Eukaryota</taxon>
        <taxon>Viridiplantae</taxon>
        <taxon>Streptophyta</taxon>
        <taxon>Embryophyta</taxon>
        <taxon>Marchantiophyta</taxon>
        <taxon>Marchantiopsida</taxon>
        <taxon>Marchantiidae</taxon>
        <taxon>Marchantiales</taxon>
        <taxon>Ricciaceae</taxon>
        <taxon>Riccia</taxon>
    </lineage>
</organism>
<comment type="caution">
    <text evidence="2">The sequence shown here is derived from an EMBL/GenBank/DDBJ whole genome shotgun (WGS) entry which is preliminary data.</text>
</comment>
<evidence type="ECO:0000313" key="3">
    <source>
        <dbReference type="Proteomes" id="UP001633002"/>
    </source>
</evidence>
<feature type="region of interest" description="Disordered" evidence="1">
    <location>
        <begin position="1"/>
        <end position="22"/>
    </location>
</feature>
<evidence type="ECO:0000313" key="2">
    <source>
        <dbReference type="EMBL" id="KAL3676702.1"/>
    </source>
</evidence>
<gene>
    <name evidence="2" type="ORF">R1sor_026650</name>
</gene>
<reference evidence="2 3" key="1">
    <citation type="submission" date="2024-09" db="EMBL/GenBank/DDBJ databases">
        <title>Chromosome-scale assembly of Riccia sorocarpa.</title>
        <authorList>
            <person name="Paukszto L."/>
        </authorList>
    </citation>
    <scope>NUCLEOTIDE SEQUENCE [LARGE SCALE GENOMIC DNA]</scope>
    <source>
        <strain evidence="2">LP-2024</strain>
        <tissue evidence="2">Aerial parts of the thallus</tissue>
    </source>
</reference>
<protein>
    <submittedName>
        <fullName evidence="2">Uncharacterized protein</fullName>
    </submittedName>
</protein>